<dbReference type="InterPro" id="IPR015048">
    <property type="entry name" value="DUF1899"/>
</dbReference>
<feature type="domain" description="DUF1899" evidence="11">
    <location>
        <begin position="4"/>
        <end position="58"/>
    </location>
</feature>
<comment type="function">
    <text evidence="7">F-actin regulator involved in anterograde Golgi to endosome transport: upon ubiquitination via 'Lys-33'-linked ubiquitin chains by the BCR(KLHL20) E3 ubiquitin ligase complex, interacts with EPS15 and localizes to the trans-Golgi network, where it promotes actin polymerization, thereby facilitating post-Golgi trafficking. May play a role in the maintenance of the Golgi apparatus morphology.</text>
</comment>
<keyword evidence="6" id="KW-0009">Actin-binding</keyword>
<feature type="compositionally biased region" description="Low complexity" evidence="10">
    <location>
        <begin position="369"/>
        <end position="399"/>
    </location>
</feature>
<dbReference type="InterPro" id="IPR015943">
    <property type="entry name" value="WD40/YVTN_repeat-like_dom_sf"/>
</dbReference>
<dbReference type="SMART" id="SM00320">
    <property type="entry name" value="WD40"/>
    <property type="match status" value="7"/>
</dbReference>
<dbReference type="EMBL" id="KB202367">
    <property type="protein sequence ID" value="ESO90597.1"/>
    <property type="molecule type" value="Genomic_DNA"/>
</dbReference>
<dbReference type="OrthoDB" id="1850764at2759"/>
<dbReference type="GeneID" id="20239554"/>
<evidence type="ECO:0000256" key="4">
    <source>
        <dbReference type="ARBA" id="ARBA00022574"/>
    </source>
</evidence>
<feature type="repeat" description="WD" evidence="8">
    <location>
        <begin position="77"/>
        <end position="102"/>
    </location>
</feature>
<evidence type="ECO:0000256" key="7">
    <source>
        <dbReference type="ARBA" id="ARBA00024838"/>
    </source>
</evidence>
<dbReference type="Pfam" id="PF08953">
    <property type="entry name" value="DUF1899"/>
    <property type="match status" value="2"/>
</dbReference>
<evidence type="ECO:0000256" key="3">
    <source>
        <dbReference type="ARBA" id="ARBA00022490"/>
    </source>
</evidence>
<dbReference type="SMART" id="SM01167">
    <property type="entry name" value="DUF1900"/>
    <property type="match status" value="2"/>
</dbReference>
<dbReference type="Proteomes" id="UP000030746">
    <property type="component" value="Unassembled WGS sequence"/>
</dbReference>
<dbReference type="Pfam" id="PF16300">
    <property type="entry name" value="WD40_4"/>
    <property type="match status" value="2"/>
</dbReference>
<accession>V4A1P8</accession>
<keyword evidence="4 8" id="KW-0853">WD repeat</keyword>
<dbReference type="OMA" id="TIMYMEV"/>
<evidence type="ECO:0000259" key="11">
    <source>
        <dbReference type="SMART" id="SM01166"/>
    </source>
</evidence>
<dbReference type="SUPFAM" id="SSF50969">
    <property type="entry name" value="YVTN repeat-like/Quinoprotein amine dehydrogenase"/>
    <property type="match status" value="1"/>
</dbReference>
<evidence type="ECO:0000313" key="12">
    <source>
        <dbReference type="EMBL" id="ESO90597.1"/>
    </source>
</evidence>
<evidence type="ECO:0000256" key="6">
    <source>
        <dbReference type="ARBA" id="ARBA00023203"/>
    </source>
</evidence>
<dbReference type="PANTHER" id="PTHR10856:SF20">
    <property type="entry name" value="CORONIN-7"/>
    <property type="match status" value="1"/>
</dbReference>
<feature type="repeat" description="WD" evidence="8">
    <location>
        <begin position="162"/>
        <end position="203"/>
    </location>
</feature>
<evidence type="ECO:0000256" key="2">
    <source>
        <dbReference type="ARBA" id="ARBA00009482"/>
    </source>
</evidence>
<dbReference type="AlphaFoldDB" id="V4A1P8"/>
<comment type="similarity">
    <text evidence="2 9">Belongs to the WD repeat coronin family.</text>
</comment>
<evidence type="ECO:0000256" key="1">
    <source>
        <dbReference type="ARBA" id="ARBA00004496"/>
    </source>
</evidence>
<dbReference type="SMART" id="SM01166">
    <property type="entry name" value="DUF1899"/>
    <property type="match status" value="2"/>
</dbReference>
<keyword evidence="5 9" id="KW-0677">Repeat</keyword>
<proteinExistence type="inferred from homology"/>
<sequence>MAWRFKASKYKNAAVKFPKREELISELPVSSISQSLGNHIKASSKYIVFNTDIGKKTFLSLMLVHWKVKYSYFNYFVNDFDFSPFDDYLLATGSIDNTVKIWLLPEESGSSENLTSAEVTLPSQERKVENVLWHTTAEGLLAASTHKTVKVFDVKQSKEVYSLEHNDLIQSLSWSGNGQFLVTSCKDTKLRLFDPRSSTVAQLKRILQLHDARNIENILCSSFYDVSTSVLIPLYDNDTGMLFLAGKGDGRITYLEVNEQAPYLVENNVERTDQIKGVCLIPKRGVDVMQGEVNRLLVLAQNSIIPAPVIIPRKTYRDYHADLFPDTPTGHPSLTSEQWLQGENKELSLMSLDPYKRPKIESRRGEMFSDNPSMSSTPSSPISTSSNNTSVANSVNNTSKENTPDKQRSQRTGKNRIFLSSRWIKFGQGVRATKFRHLRSCILHRSEHIENIRHLDRTVPGESDFFHANRLRCVVPIEGGGGSVSVIELANKGKLPNTDVPMIQNGSKVTDYVFDPFDDSRLVVCCDDARIRVWRIPEGGLTENVEEPEMVLRGHTEKLYFAKFHPMAKDLLVTAAYHIKLKFWDLSDGSEVMEITDHPDQIFCCAWSPCGKYLATVCKDGQLRIYDPRNSLQAIRSGPSHQGTRGARCGWALNGKYIYTSGFSKSSVREIILYDSNDLSEKIANGTQDTSPSILIPFYDEDSSTVFLTGRGDRQIFAYEISTEHPHLFPLATSSFGTIHQALSYQTKDKCNVRDVEFATAWRLTKTTIEPIVFNIPRVKKEFFQDDLFPDTKVTWEPVLSCSDWLQGQDGHQRKISLKPDDMETLTSQPVLEKKPNKYESFNQDTYKSDDQKKEELLSAMTNKLELHDDPLPQDLTEGVDEDEWVRWYFYLYLKGSK</sequence>
<dbReference type="InterPro" id="IPR015505">
    <property type="entry name" value="Coronin"/>
</dbReference>
<dbReference type="FunFam" id="2.130.10.10:FF:000076">
    <property type="entry name" value="Coronin"/>
    <property type="match status" value="1"/>
</dbReference>
<dbReference type="InterPro" id="IPR001680">
    <property type="entry name" value="WD40_rpt"/>
</dbReference>
<feature type="region of interest" description="Disordered" evidence="10">
    <location>
        <begin position="362"/>
        <end position="414"/>
    </location>
</feature>
<feature type="repeat" description="WD" evidence="8">
    <location>
        <begin position="595"/>
        <end position="627"/>
    </location>
</feature>
<dbReference type="Gene3D" id="2.130.10.10">
    <property type="entry name" value="YVTN repeat-like/Quinoprotein amine dehydrogenase"/>
    <property type="match status" value="2"/>
</dbReference>
<dbReference type="RefSeq" id="XP_009058599.1">
    <property type="nucleotide sequence ID" value="XM_009060351.1"/>
</dbReference>
<dbReference type="CTD" id="20239554"/>
<keyword evidence="13" id="KW-1185">Reference proteome</keyword>
<dbReference type="PANTHER" id="PTHR10856">
    <property type="entry name" value="CORONIN"/>
    <property type="match status" value="1"/>
</dbReference>
<evidence type="ECO:0000256" key="9">
    <source>
        <dbReference type="RuleBase" id="RU280818"/>
    </source>
</evidence>
<dbReference type="GO" id="GO:0003779">
    <property type="term" value="F:actin binding"/>
    <property type="evidence" value="ECO:0007669"/>
    <property type="project" value="UniProtKB-KW"/>
</dbReference>
<dbReference type="GO" id="GO:0030036">
    <property type="term" value="P:actin cytoskeleton organization"/>
    <property type="evidence" value="ECO:0007669"/>
    <property type="project" value="UniProtKB-ARBA"/>
</dbReference>
<gene>
    <name evidence="12" type="ORF">LOTGIDRAFT_163798</name>
</gene>
<dbReference type="InterPro" id="IPR011044">
    <property type="entry name" value="Quino_amine_DH_bsu"/>
</dbReference>
<dbReference type="PROSITE" id="PS50082">
    <property type="entry name" value="WD_REPEATS_2"/>
    <property type="match status" value="4"/>
</dbReference>
<evidence type="ECO:0000256" key="8">
    <source>
        <dbReference type="PROSITE-ProRule" id="PRU00221"/>
    </source>
</evidence>
<keyword evidence="3" id="KW-0963">Cytoplasm</keyword>
<feature type="domain" description="DUF1899" evidence="11">
    <location>
        <begin position="428"/>
        <end position="493"/>
    </location>
</feature>
<dbReference type="Pfam" id="PF00400">
    <property type="entry name" value="WD40"/>
    <property type="match status" value="3"/>
</dbReference>
<evidence type="ECO:0000313" key="13">
    <source>
        <dbReference type="Proteomes" id="UP000030746"/>
    </source>
</evidence>
<evidence type="ECO:0000256" key="5">
    <source>
        <dbReference type="ARBA" id="ARBA00022737"/>
    </source>
</evidence>
<comment type="subcellular location">
    <subcellularLocation>
        <location evidence="1">Cytoplasm</location>
    </subcellularLocation>
</comment>
<feature type="repeat" description="WD" evidence="8">
    <location>
        <begin position="552"/>
        <end position="594"/>
    </location>
</feature>
<reference evidence="12 13" key="1">
    <citation type="journal article" date="2013" name="Nature">
        <title>Insights into bilaterian evolution from three spiralian genomes.</title>
        <authorList>
            <person name="Simakov O."/>
            <person name="Marletaz F."/>
            <person name="Cho S.J."/>
            <person name="Edsinger-Gonzales E."/>
            <person name="Havlak P."/>
            <person name="Hellsten U."/>
            <person name="Kuo D.H."/>
            <person name="Larsson T."/>
            <person name="Lv J."/>
            <person name="Arendt D."/>
            <person name="Savage R."/>
            <person name="Osoegawa K."/>
            <person name="de Jong P."/>
            <person name="Grimwood J."/>
            <person name="Chapman J.A."/>
            <person name="Shapiro H."/>
            <person name="Aerts A."/>
            <person name="Otillar R.P."/>
            <person name="Terry A.Y."/>
            <person name="Boore J.L."/>
            <person name="Grigoriev I.V."/>
            <person name="Lindberg D.R."/>
            <person name="Seaver E.C."/>
            <person name="Weisblat D.A."/>
            <person name="Putnam N.H."/>
            <person name="Rokhsar D.S."/>
        </authorList>
    </citation>
    <scope>NUCLEOTIDE SEQUENCE [LARGE SCALE GENOMIC DNA]</scope>
</reference>
<dbReference type="HOGENOM" id="CLU_006604_0_0_1"/>
<dbReference type="KEGG" id="lgi:LOTGIDRAFT_163798"/>
<protein>
    <recommendedName>
        <fullName evidence="9">Coronin</fullName>
    </recommendedName>
</protein>
<evidence type="ECO:0000256" key="10">
    <source>
        <dbReference type="SAM" id="MobiDB-lite"/>
    </source>
</evidence>
<organism evidence="12 13">
    <name type="scientific">Lottia gigantea</name>
    <name type="common">Giant owl limpet</name>
    <dbReference type="NCBI Taxonomy" id="225164"/>
    <lineage>
        <taxon>Eukaryota</taxon>
        <taxon>Metazoa</taxon>
        <taxon>Spiralia</taxon>
        <taxon>Lophotrochozoa</taxon>
        <taxon>Mollusca</taxon>
        <taxon>Gastropoda</taxon>
        <taxon>Patellogastropoda</taxon>
        <taxon>Lottioidea</taxon>
        <taxon>Lottiidae</taxon>
        <taxon>Lottia</taxon>
    </lineage>
</organism>
<dbReference type="GO" id="GO:0005737">
    <property type="term" value="C:cytoplasm"/>
    <property type="evidence" value="ECO:0007669"/>
    <property type="project" value="UniProtKB-SubCell"/>
</dbReference>
<name>V4A1P8_LOTGI</name>